<dbReference type="Gene3D" id="3.40.50.300">
    <property type="entry name" value="P-loop containing nucleotide triphosphate hydrolases"/>
    <property type="match status" value="1"/>
</dbReference>
<dbReference type="FunFam" id="3.40.50.300:FF:000292">
    <property type="entry name" value="ATP-dependent dethiobiotin synthetase BioD"/>
    <property type="match status" value="1"/>
</dbReference>
<feature type="binding site" evidence="9">
    <location>
        <position position="116"/>
    </location>
    <ligand>
        <name>Mg(2+)</name>
        <dbReference type="ChEBI" id="CHEBI:18420"/>
    </ligand>
</feature>
<comment type="cofactor">
    <cofactor evidence="9">
        <name>Mg(2+)</name>
        <dbReference type="ChEBI" id="CHEBI:18420"/>
    </cofactor>
</comment>
<feature type="active site" evidence="9">
    <location>
        <position position="39"/>
    </location>
</feature>
<evidence type="ECO:0000313" key="11">
    <source>
        <dbReference type="Proteomes" id="UP000279284"/>
    </source>
</evidence>
<name>A0A448D529_9NEIS</name>
<evidence type="ECO:0000256" key="1">
    <source>
        <dbReference type="ARBA" id="ARBA00022490"/>
    </source>
</evidence>
<evidence type="ECO:0000256" key="5">
    <source>
        <dbReference type="ARBA" id="ARBA00022756"/>
    </source>
</evidence>
<dbReference type="PIRSF" id="PIRSF006755">
    <property type="entry name" value="DTB_synth"/>
    <property type="match status" value="1"/>
</dbReference>
<gene>
    <name evidence="9 10" type="primary">bioD</name>
    <name evidence="10" type="ORF">NCTC10296_00081</name>
</gene>
<evidence type="ECO:0000256" key="2">
    <source>
        <dbReference type="ARBA" id="ARBA00022598"/>
    </source>
</evidence>
<feature type="binding site" evidence="9">
    <location>
        <begin position="176"/>
        <end position="177"/>
    </location>
    <ligand>
        <name>ATP</name>
        <dbReference type="ChEBI" id="CHEBI:30616"/>
    </ligand>
</feature>
<comment type="catalytic activity">
    <reaction evidence="9">
        <text>(7R,8S)-7,8-diammoniononanoate + CO2 + ATP = (4R,5S)-dethiobiotin + ADP + phosphate + 3 H(+)</text>
        <dbReference type="Rhea" id="RHEA:15805"/>
        <dbReference type="ChEBI" id="CHEBI:15378"/>
        <dbReference type="ChEBI" id="CHEBI:16526"/>
        <dbReference type="ChEBI" id="CHEBI:30616"/>
        <dbReference type="ChEBI" id="CHEBI:43474"/>
        <dbReference type="ChEBI" id="CHEBI:149469"/>
        <dbReference type="ChEBI" id="CHEBI:149473"/>
        <dbReference type="ChEBI" id="CHEBI:456216"/>
        <dbReference type="EC" id="6.3.3.3"/>
    </reaction>
</comment>
<reference evidence="10 11" key="1">
    <citation type="submission" date="2018-12" db="EMBL/GenBank/DDBJ databases">
        <authorList>
            <consortium name="Pathogen Informatics"/>
        </authorList>
    </citation>
    <scope>NUCLEOTIDE SEQUENCE [LARGE SCALE GENOMIC DNA]</scope>
    <source>
        <strain evidence="10 11">NCTC10296</strain>
    </source>
</reference>
<dbReference type="PANTHER" id="PTHR43210:SF2">
    <property type="entry name" value="ATP-DEPENDENT DETHIOBIOTIN SYNTHETASE BIOD 2"/>
    <property type="match status" value="1"/>
</dbReference>
<keyword evidence="11" id="KW-1185">Reference proteome</keyword>
<dbReference type="GO" id="GO:0000287">
    <property type="term" value="F:magnesium ion binding"/>
    <property type="evidence" value="ECO:0007669"/>
    <property type="project" value="UniProtKB-UniRule"/>
</dbReference>
<keyword evidence="2 9" id="KW-0436">Ligase</keyword>
<dbReference type="SUPFAM" id="SSF52540">
    <property type="entry name" value="P-loop containing nucleoside triphosphate hydrolases"/>
    <property type="match status" value="1"/>
</dbReference>
<dbReference type="RefSeq" id="WP_085416790.1">
    <property type="nucleotide sequence ID" value="NZ_CAUJPY010000014.1"/>
</dbReference>
<comment type="similarity">
    <text evidence="9">Belongs to the dethiobiotin synthetase family.</text>
</comment>
<evidence type="ECO:0000313" key="10">
    <source>
        <dbReference type="EMBL" id="VEE98925.1"/>
    </source>
</evidence>
<dbReference type="OrthoDB" id="9802097at2"/>
<evidence type="ECO:0000256" key="4">
    <source>
        <dbReference type="ARBA" id="ARBA00022741"/>
    </source>
</evidence>
<dbReference type="InterPro" id="IPR027417">
    <property type="entry name" value="P-loop_NTPase"/>
</dbReference>
<feature type="binding site" evidence="9">
    <location>
        <position position="18"/>
    </location>
    <ligand>
        <name>Mg(2+)</name>
        <dbReference type="ChEBI" id="CHEBI:18420"/>
    </ligand>
</feature>
<dbReference type="NCBIfam" id="TIGR00347">
    <property type="entry name" value="bioD"/>
    <property type="match status" value="1"/>
</dbReference>
<dbReference type="STRING" id="493.BWD07_07745"/>
<dbReference type="CDD" id="cd03109">
    <property type="entry name" value="DTBS"/>
    <property type="match status" value="1"/>
</dbReference>
<evidence type="ECO:0000256" key="8">
    <source>
        <dbReference type="ARBA" id="ARBA00047386"/>
    </source>
</evidence>
<accession>A0A448D529</accession>
<comment type="caution">
    <text evidence="9">Lacks conserved residue(s) required for the propagation of feature annotation.</text>
</comment>
<evidence type="ECO:0000256" key="7">
    <source>
        <dbReference type="ARBA" id="ARBA00022842"/>
    </source>
</evidence>
<feature type="binding site" evidence="9">
    <location>
        <position position="51"/>
    </location>
    <ligand>
        <name>Mg(2+)</name>
        <dbReference type="ChEBI" id="CHEBI:18420"/>
    </ligand>
</feature>
<keyword evidence="7 9" id="KW-0460">Magnesium</keyword>
<dbReference type="GO" id="GO:0005524">
    <property type="term" value="F:ATP binding"/>
    <property type="evidence" value="ECO:0007669"/>
    <property type="project" value="UniProtKB-UniRule"/>
</dbReference>
<feature type="binding site" evidence="9">
    <location>
        <begin position="116"/>
        <end position="119"/>
    </location>
    <ligand>
        <name>ATP</name>
        <dbReference type="ChEBI" id="CHEBI:30616"/>
    </ligand>
</feature>
<proteinExistence type="inferred from homology"/>
<evidence type="ECO:0000256" key="9">
    <source>
        <dbReference type="HAMAP-Rule" id="MF_00336"/>
    </source>
</evidence>
<evidence type="ECO:0000256" key="3">
    <source>
        <dbReference type="ARBA" id="ARBA00022723"/>
    </source>
</evidence>
<dbReference type="AlphaFoldDB" id="A0A448D529"/>
<feature type="binding site" evidence="9">
    <location>
        <position position="43"/>
    </location>
    <ligand>
        <name>substrate</name>
    </ligand>
</feature>
<keyword evidence="5 9" id="KW-0093">Biotin biosynthesis</keyword>
<dbReference type="GO" id="GO:0004141">
    <property type="term" value="F:dethiobiotin synthase activity"/>
    <property type="evidence" value="ECO:0007669"/>
    <property type="project" value="UniProtKB-UniRule"/>
</dbReference>
<keyword evidence="4 9" id="KW-0547">Nucleotide-binding</keyword>
<dbReference type="GO" id="GO:0005829">
    <property type="term" value="C:cytosol"/>
    <property type="evidence" value="ECO:0007669"/>
    <property type="project" value="TreeGrafter"/>
</dbReference>
<comment type="function">
    <text evidence="9">Catalyzes a mechanistically unusual reaction, the ATP-dependent insertion of CO2 between the N7 and N8 nitrogen atoms of 7,8-diaminopelargonic acid (DAPA, also called 7,8-diammoniononanoate) to form a ureido ring.</text>
</comment>
<organism evidence="10 11">
    <name type="scientific">Neisseria canis</name>
    <dbReference type="NCBI Taxonomy" id="493"/>
    <lineage>
        <taxon>Bacteria</taxon>
        <taxon>Pseudomonadati</taxon>
        <taxon>Pseudomonadota</taxon>
        <taxon>Betaproteobacteria</taxon>
        <taxon>Neisseriales</taxon>
        <taxon>Neisseriaceae</taxon>
        <taxon>Neisseria</taxon>
    </lineage>
</organism>
<dbReference type="GO" id="GO:0042803">
    <property type="term" value="F:protein homodimerization activity"/>
    <property type="evidence" value="ECO:0007669"/>
    <property type="project" value="UniProtKB-ARBA"/>
</dbReference>
<dbReference type="EMBL" id="LR134313">
    <property type="protein sequence ID" value="VEE98925.1"/>
    <property type="molecule type" value="Genomic_DNA"/>
</dbReference>
<keyword evidence="6 9" id="KW-0067">ATP-binding</keyword>
<evidence type="ECO:0000256" key="6">
    <source>
        <dbReference type="ARBA" id="ARBA00022840"/>
    </source>
</evidence>
<dbReference type="KEGG" id="nci:NCTC10296_00081"/>
<comment type="subcellular location">
    <subcellularLocation>
        <location evidence="9">Cytoplasm</location>
    </subcellularLocation>
</comment>
<keyword evidence="1 9" id="KW-0963">Cytoplasm</keyword>
<comment type="pathway">
    <text evidence="9">Cofactor biosynthesis; biotin biosynthesis; biotin from 7,8-diaminononanoate: step 1/2.</text>
</comment>
<dbReference type="EC" id="6.3.3.3" evidence="9"/>
<dbReference type="UniPathway" id="UPA00078">
    <property type="reaction ID" value="UER00161"/>
</dbReference>
<comment type="catalytic activity">
    <reaction evidence="8">
        <text>(7R,8S)-8-amino-7-(carboxyamino)nonanoate + ATP = (4R,5S)-dethiobiotin + ADP + phosphate + H(+)</text>
        <dbReference type="Rhea" id="RHEA:63684"/>
        <dbReference type="ChEBI" id="CHEBI:15378"/>
        <dbReference type="ChEBI" id="CHEBI:30616"/>
        <dbReference type="ChEBI" id="CHEBI:43474"/>
        <dbReference type="ChEBI" id="CHEBI:149470"/>
        <dbReference type="ChEBI" id="CHEBI:149473"/>
        <dbReference type="ChEBI" id="CHEBI:456216"/>
    </reaction>
</comment>
<sequence length="216" mass="24170">MTQRIFLISGIDTDIGKTVATARYAQELAAQGLSVITQKMVQTGNTGIAQDILTHRKLQGVPLTEHDLNGTTAPYVFPYPCSPHMAAERENTVIDPDRILQATATLLQHYDTVLLEGAGGLMVPLTRDATILDYAAQHRYPIILVTSGKLGSINHTLLSIHAVAQRNLPLHRIIYNRYPEYDPAINAETERFLQNYIRTHFPQTEWQVLEKLTMPV</sequence>
<comment type="subunit">
    <text evidence="9">Homodimer.</text>
</comment>
<dbReference type="InterPro" id="IPR004472">
    <property type="entry name" value="DTB_synth_BioD"/>
</dbReference>
<feature type="binding site" evidence="9">
    <location>
        <position position="51"/>
    </location>
    <ligand>
        <name>ATP</name>
        <dbReference type="ChEBI" id="CHEBI:30616"/>
    </ligand>
</feature>
<dbReference type="HAMAP" id="MF_00336">
    <property type="entry name" value="BioD"/>
    <property type="match status" value="1"/>
</dbReference>
<keyword evidence="3 9" id="KW-0479">Metal-binding</keyword>
<dbReference type="GO" id="GO:0009102">
    <property type="term" value="P:biotin biosynthetic process"/>
    <property type="evidence" value="ECO:0007669"/>
    <property type="project" value="UniProtKB-UniRule"/>
</dbReference>
<dbReference type="Pfam" id="PF13500">
    <property type="entry name" value="AAA_26"/>
    <property type="match status" value="1"/>
</dbReference>
<dbReference type="Proteomes" id="UP000279284">
    <property type="component" value="Chromosome"/>
</dbReference>
<protein>
    <recommendedName>
        <fullName evidence="9">ATP-dependent dethiobiotin synthetase BioD</fullName>
        <ecNumber evidence="9">6.3.3.3</ecNumber>
    </recommendedName>
    <alternativeName>
        <fullName evidence="9">DTB synthetase</fullName>
        <shortName evidence="9">DTBS</shortName>
    </alternativeName>
    <alternativeName>
        <fullName evidence="9">Dethiobiotin synthase</fullName>
    </alternativeName>
</protein>
<dbReference type="PANTHER" id="PTHR43210">
    <property type="entry name" value="DETHIOBIOTIN SYNTHETASE"/>
    <property type="match status" value="1"/>
</dbReference>
<feature type="binding site" evidence="9">
    <location>
        <begin position="14"/>
        <end position="19"/>
    </location>
    <ligand>
        <name>ATP</name>
        <dbReference type="ChEBI" id="CHEBI:30616"/>
    </ligand>
</feature>